<organism evidence="1 2">
    <name type="scientific">Eutrema salsugineum</name>
    <name type="common">Saltwater cress</name>
    <name type="synonym">Sisymbrium salsugineum</name>
    <dbReference type="NCBI Taxonomy" id="72664"/>
    <lineage>
        <taxon>Eukaryota</taxon>
        <taxon>Viridiplantae</taxon>
        <taxon>Streptophyta</taxon>
        <taxon>Embryophyta</taxon>
        <taxon>Tracheophyta</taxon>
        <taxon>Spermatophyta</taxon>
        <taxon>Magnoliopsida</taxon>
        <taxon>eudicotyledons</taxon>
        <taxon>Gunneridae</taxon>
        <taxon>Pentapetalae</taxon>
        <taxon>rosids</taxon>
        <taxon>malvids</taxon>
        <taxon>Brassicales</taxon>
        <taxon>Brassicaceae</taxon>
        <taxon>Eutremeae</taxon>
        <taxon>Eutrema</taxon>
    </lineage>
</organism>
<gene>
    <name evidence="1" type="ORF">EUTSA_v10001161mg</name>
</gene>
<proteinExistence type="predicted"/>
<dbReference type="AlphaFoldDB" id="V4LID3"/>
<dbReference type="EMBL" id="KI517465">
    <property type="protein sequence ID" value="ESQ39523.1"/>
    <property type="molecule type" value="Genomic_DNA"/>
</dbReference>
<evidence type="ECO:0000313" key="2">
    <source>
        <dbReference type="Proteomes" id="UP000030689"/>
    </source>
</evidence>
<sequence>MNVESTRQALCDMALRFGEGREESMVITAPLLINISGRVTNNRLNLLSSKKFRYVYSSMFLTIYLNRYVNRIPLLSLNYNVVSR</sequence>
<accession>V4LID3</accession>
<dbReference type="Proteomes" id="UP000030689">
    <property type="component" value="Unassembled WGS sequence"/>
</dbReference>
<keyword evidence="2" id="KW-1185">Reference proteome</keyword>
<dbReference type="Gramene" id="ESQ39523">
    <property type="protein sequence ID" value="ESQ39523"/>
    <property type="gene ID" value="EUTSA_v10001161mg"/>
</dbReference>
<reference evidence="1 2" key="1">
    <citation type="journal article" date="2013" name="Front. Plant Sci.">
        <title>The Reference Genome of the Halophytic Plant Eutrema salsugineum.</title>
        <authorList>
            <person name="Yang R."/>
            <person name="Jarvis D.E."/>
            <person name="Chen H."/>
            <person name="Beilstein M.A."/>
            <person name="Grimwood J."/>
            <person name="Jenkins J."/>
            <person name="Shu S."/>
            <person name="Prochnik S."/>
            <person name="Xin M."/>
            <person name="Ma C."/>
            <person name="Schmutz J."/>
            <person name="Wing R.A."/>
            <person name="Mitchell-Olds T."/>
            <person name="Schumaker K.S."/>
            <person name="Wang X."/>
        </authorList>
    </citation>
    <scope>NUCLEOTIDE SEQUENCE [LARGE SCALE GENOMIC DNA]</scope>
</reference>
<dbReference type="KEGG" id="eus:EUTSA_v10001161mg"/>
<name>V4LID3_EUTSA</name>
<protein>
    <submittedName>
        <fullName evidence="1">Uncharacterized protein</fullName>
    </submittedName>
</protein>
<evidence type="ECO:0000313" key="1">
    <source>
        <dbReference type="EMBL" id="ESQ39523.1"/>
    </source>
</evidence>